<dbReference type="PANTHER" id="PTHR30204">
    <property type="entry name" value="REDOX-CYCLING DRUG-SENSING TRANSCRIPTIONAL ACTIVATOR SOXR"/>
    <property type="match status" value="1"/>
</dbReference>
<dbReference type="InterPro" id="IPR047057">
    <property type="entry name" value="MerR_fam"/>
</dbReference>
<dbReference type="RefSeq" id="WP_177061614.1">
    <property type="nucleotide sequence ID" value="NZ_JACAPB010000001.1"/>
</dbReference>
<dbReference type="Proteomes" id="UP000520592">
    <property type="component" value="Unassembled WGS sequence"/>
</dbReference>
<dbReference type="AlphaFoldDB" id="A0A7Y7YC01"/>
<dbReference type="GO" id="GO:0003700">
    <property type="term" value="F:DNA-binding transcription factor activity"/>
    <property type="evidence" value="ECO:0007669"/>
    <property type="project" value="InterPro"/>
</dbReference>
<reference evidence="5 6" key="1">
    <citation type="submission" date="2020-04" db="EMBL/GenBank/DDBJ databases">
        <title>Molecular characterization of pseudomonads from Agaricus bisporus reveal novel blotch 2 pathogens in Western Europe.</title>
        <authorList>
            <person name="Taparia T."/>
            <person name="Krijger M."/>
            <person name="Haynes E."/>
            <person name="Elpinstone J.G."/>
            <person name="Noble R."/>
            <person name="Van Der Wolf J."/>
        </authorList>
    </citation>
    <scope>NUCLEOTIDE SEQUENCE [LARGE SCALE GENOMIC DNA]</scope>
    <source>
        <strain evidence="5 6">IPO3737</strain>
    </source>
</reference>
<dbReference type="EMBL" id="JACAQD010000015">
    <property type="protein sequence ID" value="NWC33654.1"/>
    <property type="molecule type" value="Genomic_DNA"/>
</dbReference>
<dbReference type="SMART" id="SM00422">
    <property type="entry name" value="HTH_MERR"/>
    <property type="match status" value="1"/>
</dbReference>
<keyword evidence="2 5" id="KW-0238">DNA-binding</keyword>
<protein>
    <submittedName>
        <fullName evidence="5">MerR family DNA-binding transcriptional regulator</fullName>
    </submittedName>
</protein>
<dbReference type="PROSITE" id="PS00552">
    <property type="entry name" value="HTH_MERR_1"/>
    <property type="match status" value="1"/>
</dbReference>
<keyword evidence="3" id="KW-0804">Transcription</keyword>
<evidence type="ECO:0000259" key="4">
    <source>
        <dbReference type="PROSITE" id="PS50937"/>
    </source>
</evidence>
<name>A0A7Y7YC01_9PSED</name>
<evidence type="ECO:0000256" key="2">
    <source>
        <dbReference type="ARBA" id="ARBA00023125"/>
    </source>
</evidence>
<dbReference type="PRINTS" id="PR00040">
    <property type="entry name" value="HTHMERR"/>
</dbReference>
<dbReference type="PROSITE" id="PS50937">
    <property type="entry name" value="HTH_MERR_2"/>
    <property type="match status" value="1"/>
</dbReference>
<feature type="domain" description="HTH merR-type" evidence="4">
    <location>
        <begin position="1"/>
        <end position="69"/>
    </location>
</feature>
<evidence type="ECO:0000256" key="3">
    <source>
        <dbReference type="ARBA" id="ARBA00023163"/>
    </source>
</evidence>
<comment type="caution">
    <text evidence="5">The sequence shown here is derived from an EMBL/GenBank/DDBJ whole genome shotgun (WGS) entry which is preliminary data.</text>
</comment>
<proteinExistence type="predicted"/>
<dbReference type="GO" id="GO:0003677">
    <property type="term" value="F:DNA binding"/>
    <property type="evidence" value="ECO:0007669"/>
    <property type="project" value="UniProtKB-KW"/>
</dbReference>
<accession>A0A7Y7YC01</accession>
<evidence type="ECO:0000313" key="5">
    <source>
        <dbReference type="EMBL" id="NWC33654.1"/>
    </source>
</evidence>
<evidence type="ECO:0000313" key="6">
    <source>
        <dbReference type="Proteomes" id="UP000520592"/>
    </source>
</evidence>
<gene>
    <name evidence="5" type="ORF">HX876_14725</name>
</gene>
<dbReference type="PANTHER" id="PTHR30204:SF94">
    <property type="entry name" value="HEAVY METAL-DEPENDENT TRANSCRIPTIONAL REGULATOR HI_0293-RELATED"/>
    <property type="match status" value="1"/>
</dbReference>
<dbReference type="Pfam" id="PF13411">
    <property type="entry name" value="MerR_1"/>
    <property type="match status" value="1"/>
</dbReference>
<dbReference type="Gene3D" id="1.10.1660.10">
    <property type="match status" value="1"/>
</dbReference>
<dbReference type="InterPro" id="IPR000551">
    <property type="entry name" value="MerR-type_HTH_dom"/>
</dbReference>
<keyword evidence="1" id="KW-0805">Transcription regulation</keyword>
<sequence length="146" mass="16029">MKIGELAQRSGLAASKIRFYEAQGLIRKVHRQANGYREYPSEVLQTLSIIQCAQQAGFSLEELRALVPASEPGVWDHAEMIESLERKIAQIEAMQARLAQSKLQLLGVVNSIRSKPADMPCAENAERLMASLNAPLAGARTRGADQ</sequence>
<dbReference type="SUPFAM" id="SSF46955">
    <property type="entry name" value="Putative DNA-binding domain"/>
    <property type="match status" value="1"/>
</dbReference>
<dbReference type="InterPro" id="IPR009061">
    <property type="entry name" value="DNA-bd_dom_put_sf"/>
</dbReference>
<evidence type="ECO:0000256" key="1">
    <source>
        <dbReference type="ARBA" id="ARBA00023015"/>
    </source>
</evidence>
<organism evidence="5 6">
    <name type="scientific">Pseudomonas gingeri</name>
    <dbReference type="NCBI Taxonomy" id="117681"/>
    <lineage>
        <taxon>Bacteria</taxon>
        <taxon>Pseudomonadati</taxon>
        <taxon>Pseudomonadota</taxon>
        <taxon>Gammaproteobacteria</taxon>
        <taxon>Pseudomonadales</taxon>
        <taxon>Pseudomonadaceae</taxon>
        <taxon>Pseudomonas</taxon>
    </lineage>
</organism>